<keyword evidence="2" id="KW-1185">Reference proteome</keyword>
<evidence type="ECO:0000313" key="2">
    <source>
        <dbReference type="Proteomes" id="UP001426770"/>
    </source>
</evidence>
<comment type="caution">
    <text evidence="1">The sequence shown here is derived from an EMBL/GenBank/DDBJ whole genome shotgun (WGS) entry which is preliminary data.</text>
</comment>
<dbReference type="EMBL" id="BAABRR010000010">
    <property type="protein sequence ID" value="GAA5519471.1"/>
    <property type="molecule type" value="Genomic_DNA"/>
</dbReference>
<dbReference type="Proteomes" id="UP001426770">
    <property type="component" value="Unassembled WGS sequence"/>
</dbReference>
<dbReference type="RefSeq" id="WP_286214235.1">
    <property type="nucleotide sequence ID" value="NZ_AP027736.1"/>
</dbReference>
<organism evidence="1 2">
    <name type="scientific">Demequina sediminis</name>
    <dbReference type="NCBI Taxonomy" id="1930058"/>
    <lineage>
        <taxon>Bacteria</taxon>
        <taxon>Bacillati</taxon>
        <taxon>Actinomycetota</taxon>
        <taxon>Actinomycetes</taxon>
        <taxon>Micrococcales</taxon>
        <taxon>Demequinaceae</taxon>
        <taxon>Demequina</taxon>
    </lineage>
</organism>
<proteinExistence type="predicted"/>
<protein>
    <submittedName>
        <fullName evidence="1">Uncharacterized protein</fullName>
    </submittedName>
</protein>
<reference evidence="1 2" key="1">
    <citation type="submission" date="2024-02" db="EMBL/GenBank/DDBJ databases">
        <title>Lysinimicrobium sediminis NBRC 112286.</title>
        <authorList>
            <person name="Ichikawa N."/>
            <person name="Katano-Makiyama Y."/>
            <person name="Hidaka K."/>
        </authorList>
    </citation>
    <scope>NUCLEOTIDE SEQUENCE [LARGE SCALE GENOMIC DNA]</scope>
    <source>
        <strain evidence="1 2">NBRC 112286</strain>
    </source>
</reference>
<sequence length="88" mass="9340">MNPPVLVHGTRPLLRTVMEVGRDWALMSDGDAIILWRVHATATAALSVGLVVADHGSGRCDIAGTALAYREADEEGDMAARDLWALAA</sequence>
<gene>
    <name evidence="1" type="ORF">Lsed01_01920</name>
</gene>
<name>A0ABP9WI25_9MICO</name>
<evidence type="ECO:0000313" key="1">
    <source>
        <dbReference type="EMBL" id="GAA5519471.1"/>
    </source>
</evidence>
<accession>A0ABP9WI25</accession>